<dbReference type="Gene3D" id="2.60.120.10">
    <property type="entry name" value="Jelly Rolls"/>
    <property type="match status" value="1"/>
</dbReference>
<name>A0ABS3G098_9FLAO</name>
<reference evidence="2 3" key="1">
    <citation type="submission" date="2021-03" db="EMBL/GenBank/DDBJ databases">
        <title>Muricauda lutimaris sp. nov. and Muricauda ruestringensis sp. nov, two marine members of the Flavobacteriaceae isolated from deep sea sediments of Western Pacific.</title>
        <authorList>
            <person name="Zhao S."/>
            <person name="Liu R."/>
        </authorList>
    </citation>
    <scope>NUCLEOTIDE SEQUENCE [LARGE SCALE GENOMIC DNA]</scope>
    <source>
        <strain evidence="2 3">BC31-1-A7</strain>
    </source>
</reference>
<dbReference type="InterPro" id="IPR014710">
    <property type="entry name" value="RmlC-like_jellyroll"/>
</dbReference>
<organism evidence="2 3">
    <name type="scientific">Flagellimonas aurea</name>
    <dbReference type="NCBI Taxonomy" id="2915619"/>
    <lineage>
        <taxon>Bacteria</taxon>
        <taxon>Pseudomonadati</taxon>
        <taxon>Bacteroidota</taxon>
        <taxon>Flavobacteriia</taxon>
        <taxon>Flavobacteriales</taxon>
        <taxon>Flavobacteriaceae</taxon>
        <taxon>Flagellimonas</taxon>
    </lineage>
</organism>
<dbReference type="Proteomes" id="UP000664044">
    <property type="component" value="Unassembled WGS sequence"/>
</dbReference>
<protein>
    <submittedName>
        <fullName evidence="2">Crp/Fnr family transcriptional regulator</fullName>
    </submittedName>
</protein>
<dbReference type="EMBL" id="JAFLNL010000001">
    <property type="protein sequence ID" value="MBO0352804.1"/>
    <property type="molecule type" value="Genomic_DNA"/>
</dbReference>
<feature type="domain" description="Cyclic nucleotide-binding" evidence="1">
    <location>
        <begin position="29"/>
        <end position="112"/>
    </location>
</feature>
<dbReference type="SUPFAM" id="SSF51206">
    <property type="entry name" value="cAMP-binding domain-like"/>
    <property type="match status" value="1"/>
</dbReference>
<dbReference type="RefSeq" id="WP_207031176.1">
    <property type="nucleotide sequence ID" value="NZ_JAFLNL010000001.1"/>
</dbReference>
<gene>
    <name evidence="2" type="ORF">J0656_02170</name>
</gene>
<proteinExistence type="predicted"/>
<evidence type="ECO:0000313" key="2">
    <source>
        <dbReference type="EMBL" id="MBO0352804.1"/>
    </source>
</evidence>
<dbReference type="CDD" id="cd00038">
    <property type="entry name" value="CAP_ED"/>
    <property type="match status" value="1"/>
</dbReference>
<comment type="caution">
    <text evidence="2">The sequence shown here is derived from an EMBL/GenBank/DDBJ whole genome shotgun (WGS) entry which is preliminary data.</text>
</comment>
<evidence type="ECO:0000313" key="3">
    <source>
        <dbReference type="Proteomes" id="UP000664044"/>
    </source>
</evidence>
<keyword evidence="3" id="KW-1185">Reference proteome</keyword>
<dbReference type="PROSITE" id="PS50042">
    <property type="entry name" value="CNMP_BINDING_3"/>
    <property type="match status" value="1"/>
</dbReference>
<evidence type="ECO:0000259" key="1">
    <source>
        <dbReference type="PROSITE" id="PS50042"/>
    </source>
</evidence>
<dbReference type="InterPro" id="IPR018490">
    <property type="entry name" value="cNMP-bd_dom_sf"/>
</dbReference>
<sequence length="188" mass="22071">MEKIRQYFESEFGISQDDWEIFSSKLNRYEFPKKSKLVEAGKVENYLSFIEKGIVRLYIPKEDGDLTFGFVFNGAFVSAYDSFLTQKPSEYTVETITDTILWRLGHKELQEVYASSRIGNLIGRRASEELFLKKSKRELSLLRDSAEERYLNLFEERPELLREIPLKYIASYIGVTPQALSRIRRRIS</sequence>
<dbReference type="InterPro" id="IPR000595">
    <property type="entry name" value="cNMP-bd_dom"/>
</dbReference>
<accession>A0ABS3G098</accession>
<dbReference type="Pfam" id="PF00027">
    <property type="entry name" value="cNMP_binding"/>
    <property type="match status" value="1"/>
</dbReference>